<dbReference type="Pfam" id="PF04586">
    <property type="entry name" value="Peptidase_S78"/>
    <property type="match status" value="1"/>
</dbReference>
<keyword evidence="1" id="KW-1188">Viral release from host cell</keyword>
<feature type="domain" description="Prohead serine protease" evidence="5">
    <location>
        <begin position="98"/>
        <end position="163"/>
    </location>
</feature>
<evidence type="ECO:0000256" key="3">
    <source>
        <dbReference type="ARBA" id="ARBA00022801"/>
    </source>
</evidence>
<feature type="compositionally biased region" description="Pro residues" evidence="4">
    <location>
        <begin position="172"/>
        <end position="186"/>
    </location>
</feature>
<dbReference type="GO" id="GO:0008233">
    <property type="term" value="F:peptidase activity"/>
    <property type="evidence" value="ECO:0007669"/>
    <property type="project" value="UniProtKB-KW"/>
</dbReference>
<dbReference type="AlphaFoldDB" id="A0A1I6ADB5"/>
<keyword evidence="3" id="KW-0378">Hydrolase</keyword>
<dbReference type="Proteomes" id="UP000243106">
    <property type="component" value="Unassembled WGS sequence"/>
</dbReference>
<accession>A0A1I6ADB5</accession>
<proteinExistence type="predicted"/>
<evidence type="ECO:0000256" key="2">
    <source>
        <dbReference type="ARBA" id="ARBA00022670"/>
    </source>
</evidence>
<name>A0A1I6ADB5_9RHOB</name>
<reference evidence="7" key="1">
    <citation type="submission" date="2016-10" db="EMBL/GenBank/DDBJ databases">
        <authorList>
            <person name="Varghese N."/>
            <person name="Submissions S."/>
        </authorList>
    </citation>
    <scope>NUCLEOTIDE SEQUENCE [LARGE SCALE GENOMIC DNA]</scope>
    <source>
        <strain evidence="7">JCM 10271</strain>
    </source>
</reference>
<keyword evidence="7" id="KW-1185">Reference proteome</keyword>
<keyword evidence="2 6" id="KW-0645">Protease</keyword>
<evidence type="ECO:0000259" key="5">
    <source>
        <dbReference type="Pfam" id="PF04586"/>
    </source>
</evidence>
<dbReference type="EMBL" id="FOXV01000017">
    <property type="protein sequence ID" value="SFQ66557.1"/>
    <property type="molecule type" value="Genomic_DNA"/>
</dbReference>
<dbReference type="STRING" id="93684.SAMN05421853_11770"/>
<evidence type="ECO:0000313" key="7">
    <source>
        <dbReference type="Proteomes" id="UP000243106"/>
    </source>
</evidence>
<dbReference type="GO" id="GO:0006508">
    <property type="term" value="P:proteolysis"/>
    <property type="evidence" value="ECO:0007669"/>
    <property type="project" value="UniProtKB-KW"/>
</dbReference>
<dbReference type="Pfam" id="PF25209">
    <property type="entry name" value="Phage_capsid_4"/>
    <property type="match status" value="1"/>
</dbReference>
<sequence length="608" mass="66029">MPLDLQTRAMDVRPKTLDRGKRTVEAVLSTGADVQRFDLDGPFIERLSVSSDAIDLGRSEGAPILDTHRRDGIGSILGRLVSARIEGGKLIGRIQISSRHDAILDDIEEGIIRGVSIGYSVQDHRDEVDRSSGQRVRVATKWTLVEASLCAVPADAASHIRSSDMPETNPGSAPPTTPPQSAPNTPPQQQVQTRAEINGEIRSLAQAFELPQSFTDGLIDREASVEEARSAALDELQRNQSSPVQTRVTNVRQVEDPRERVRHMGEAMFARVNPGHQLSERAREFYGMTTLDLARDCLTRSGEVVTGMSSSALITRALQSTSDYPAIFADTVNRTLMASYQAAPATLKAVARKATARDFRRKTKIQLGEAPTLEKVNEHGEFKSGSMAEAKESYAIDTFGRIIGFTRQAIINDDIGALSDPAAKLGMAASEFEAQFLVDLLESGSGNGPDMDDGNALFHADHGNLAASGAALSEETLSAARLAMRKQTGLSGKRINVSPKYLVVPPELETTAEKLLAAIQPTNSDEVNPFASKLSLLVESRLTSATRWYVTADPATVEGLEYSYLQGEEGPQIDTRAGFEIDGMEFKVRLDYGAAFLDWRGWYQNAGA</sequence>
<dbReference type="InterPro" id="IPR054613">
    <property type="entry name" value="Peptidase_S78_dom"/>
</dbReference>
<gene>
    <name evidence="6" type="ORF">SAMN05421853_11770</name>
</gene>
<protein>
    <submittedName>
        <fullName evidence="6">Prohead serine protease</fullName>
    </submittedName>
</protein>
<dbReference type="RefSeq" id="WP_093015400.1">
    <property type="nucleotide sequence ID" value="NZ_FOXV01000017.1"/>
</dbReference>
<evidence type="ECO:0000256" key="1">
    <source>
        <dbReference type="ARBA" id="ARBA00022612"/>
    </source>
</evidence>
<evidence type="ECO:0000256" key="4">
    <source>
        <dbReference type="SAM" id="MobiDB-lite"/>
    </source>
</evidence>
<feature type="region of interest" description="Disordered" evidence="4">
    <location>
        <begin position="161"/>
        <end position="191"/>
    </location>
</feature>
<evidence type="ECO:0000313" key="6">
    <source>
        <dbReference type="EMBL" id="SFQ66557.1"/>
    </source>
</evidence>
<organism evidence="6 7">
    <name type="scientific">Roseivivax halotolerans</name>
    <dbReference type="NCBI Taxonomy" id="93684"/>
    <lineage>
        <taxon>Bacteria</taxon>
        <taxon>Pseudomonadati</taxon>
        <taxon>Pseudomonadota</taxon>
        <taxon>Alphaproteobacteria</taxon>
        <taxon>Rhodobacterales</taxon>
        <taxon>Roseobacteraceae</taxon>
        <taxon>Roseivivax</taxon>
    </lineage>
</organism>
<dbReference type="NCBIfam" id="NF045541">
    <property type="entry name" value="scaf_prot_MCP2"/>
    <property type="match status" value="1"/>
</dbReference>